<keyword evidence="3" id="KW-1185">Reference proteome</keyword>
<feature type="region of interest" description="Disordered" evidence="1">
    <location>
        <begin position="465"/>
        <end position="494"/>
    </location>
</feature>
<feature type="compositionally biased region" description="Basic and acidic residues" evidence="1">
    <location>
        <begin position="479"/>
        <end position="489"/>
    </location>
</feature>
<evidence type="ECO:0000256" key="1">
    <source>
        <dbReference type="SAM" id="MobiDB-lite"/>
    </source>
</evidence>
<accession>A0ABS6U0R4</accession>
<feature type="region of interest" description="Disordered" evidence="1">
    <location>
        <begin position="125"/>
        <end position="220"/>
    </location>
</feature>
<comment type="caution">
    <text evidence="2">The sequence shown here is derived from an EMBL/GenBank/DDBJ whole genome shotgun (WGS) entry which is preliminary data.</text>
</comment>
<feature type="compositionally biased region" description="Polar residues" evidence="1">
    <location>
        <begin position="150"/>
        <end position="159"/>
    </location>
</feature>
<proteinExistence type="predicted"/>
<evidence type="ECO:0008006" key="4">
    <source>
        <dbReference type="Google" id="ProtNLM"/>
    </source>
</evidence>
<evidence type="ECO:0000313" key="3">
    <source>
        <dbReference type="Proteomes" id="UP000735541"/>
    </source>
</evidence>
<gene>
    <name evidence="2" type="ORF">STHAL_32310</name>
</gene>
<dbReference type="RefSeq" id="WP_264179114.1">
    <property type="nucleotide sequence ID" value="NZ_JAHUVW010000004.1"/>
</dbReference>
<dbReference type="EMBL" id="JAHUVW010000004">
    <property type="protein sequence ID" value="MBV7674132.1"/>
    <property type="molecule type" value="Genomic_DNA"/>
</dbReference>
<feature type="compositionally biased region" description="Low complexity" evidence="1">
    <location>
        <begin position="207"/>
        <end position="220"/>
    </location>
</feature>
<protein>
    <recommendedName>
        <fullName evidence="4">Helix-turn-helix domain-containing protein</fullName>
    </recommendedName>
</protein>
<name>A0ABS6U0R4_STRHA</name>
<feature type="compositionally biased region" description="Low complexity" evidence="1">
    <location>
        <begin position="160"/>
        <end position="172"/>
    </location>
</feature>
<reference evidence="2 3" key="1">
    <citation type="submission" date="2021-07" db="EMBL/GenBank/DDBJ databases">
        <title>Sequencing Streptomyces halstedii LGO-A4 genome an citrus endophytic actinomycete.</title>
        <authorList>
            <person name="Samborskyy M."/>
            <person name="Scott N."/>
            <person name="Deglau R."/>
            <person name="Dickens S."/>
            <person name="Oliveira L.G."/>
        </authorList>
    </citation>
    <scope>NUCLEOTIDE SEQUENCE [LARGE SCALE GENOMIC DNA]</scope>
    <source>
        <strain evidence="2 3">LGO-A4</strain>
    </source>
</reference>
<sequence>MTQPNLPDNIRALDENGAVIRGNEPAPATTVMRHMIYGSGLTHSLDYVVLLHTLFRLEENRPFTPADIWQDLKGQGIQSAKDSKKLVGRDAVYEAFNRLITANFIRRTSDAARPGRFGPVRYELYRQPSYNPDRSPLPGTPEADKADSKTAGQTASRNAGSGVPVSGVPGSGARSIPAGQPTSGVPGSGNAAPPTPPYREEEDSSSRKSSSTTAVPADAQATDATAVMAATEFLAELPGRWACGRKTAAELAPLLAEAAQEQGWELGTALAQHLTRRASARRTSQSMLRERIEDLPRYRAARRALEQERSAAGRVPGQQLALEDTQHGRGDSAAPLLDVSPERVEQAREFLLTLSGPWVLGPEAAVRLAPLLVVKAAERGWTFDEQLRQQLMSNPGGGQNYEWLLENRRIATLPDRTRHTSGGLSRQARDARQKAIDACGVCDSYGQFERNGAVVLCRHDEAEADIAPEQGGVPAPASEAEHEERRPDVPRAPGNLADLLASMRKSPV</sequence>
<organism evidence="2 3">
    <name type="scientific">Streptomyces halstedii</name>
    <dbReference type="NCBI Taxonomy" id="1944"/>
    <lineage>
        <taxon>Bacteria</taxon>
        <taxon>Bacillati</taxon>
        <taxon>Actinomycetota</taxon>
        <taxon>Actinomycetes</taxon>
        <taxon>Kitasatosporales</taxon>
        <taxon>Streptomycetaceae</taxon>
        <taxon>Streptomyces</taxon>
    </lineage>
</organism>
<dbReference type="Proteomes" id="UP000735541">
    <property type="component" value="Unassembled WGS sequence"/>
</dbReference>
<evidence type="ECO:0000313" key="2">
    <source>
        <dbReference type="EMBL" id="MBV7674132.1"/>
    </source>
</evidence>